<reference evidence="3 4" key="1">
    <citation type="submission" date="2017-09" db="EMBL/GenBank/DDBJ databases">
        <title>Bloom of a denitrifying methanotroph, Candidatus Methylomirabilis limnetica, in a deep stratified lake.</title>
        <authorList>
            <person name="Graf J.S."/>
            <person name="Marchant H.K."/>
            <person name="Tienken D."/>
            <person name="Hach P.F."/>
            <person name="Brand A."/>
            <person name="Schubert C.J."/>
            <person name="Kuypers M.M."/>
            <person name="Milucka J."/>
        </authorList>
    </citation>
    <scope>NUCLEOTIDE SEQUENCE [LARGE SCALE GENOMIC DNA]</scope>
    <source>
        <strain evidence="3 4">Zug</strain>
    </source>
</reference>
<gene>
    <name evidence="3" type="ORF">CLG94_04135</name>
</gene>
<dbReference type="Gene3D" id="3.40.50.1010">
    <property type="entry name" value="5'-nuclease"/>
    <property type="match status" value="1"/>
</dbReference>
<dbReference type="SUPFAM" id="SSF88723">
    <property type="entry name" value="PIN domain-like"/>
    <property type="match status" value="1"/>
</dbReference>
<comment type="caution">
    <text evidence="3">The sequence shown here is derived from an EMBL/GenBank/DDBJ whole genome shotgun (WGS) entry which is preliminary data.</text>
</comment>
<evidence type="ECO:0000313" key="3">
    <source>
        <dbReference type="EMBL" id="PTL36545.1"/>
    </source>
</evidence>
<feature type="domain" description="PIN" evidence="2">
    <location>
        <begin position="36"/>
        <end position="155"/>
    </location>
</feature>
<organism evidence="3 4">
    <name type="scientific">Candidatus Methylomirabilis limnetica</name>
    <dbReference type="NCBI Taxonomy" id="2033718"/>
    <lineage>
        <taxon>Bacteria</taxon>
        <taxon>Candidatus Methylomirabilota</taxon>
        <taxon>Candidatus Methylomirabilia</taxon>
        <taxon>Candidatus Methylomirabilales</taxon>
        <taxon>Candidatus Methylomirabilaceae</taxon>
        <taxon>Candidatus Methylomirabilis</taxon>
    </lineage>
</organism>
<dbReference type="Proteomes" id="UP000241436">
    <property type="component" value="Unassembled WGS sequence"/>
</dbReference>
<feature type="region of interest" description="Disordered" evidence="1">
    <location>
        <begin position="1"/>
        <end position="25"/>
    </location>
</feature>
<proteinExistence type="predicted"/>
<dbReference type="InterPro" id="IPR029060">
    <property type="entry name" value="PIN-like_dom_sf"/>
</dbReference>
<evidence type="ECO:0000313" key="4">
    <source>
        <dbReference type="Proteomes" id="UP000241436"/>
    </source>
</evidence>
<reference evidence="4" key="2">
    <citation type="journal article" date="2018" name="Environ. Microbiol.">
        <title>Bloom of a denitrifying methanotroph, 'Candidatus Methylomirabilis limnetica', in a deep stratified lake.</title>
        <authorList>
            <person name="Graf J.S."/>
            <person name="Mayr M.J."/>
            <person name="Marchant H.K."/>
            <person name="Tienken D."/>
            <person name="Hach P.F."/>
            <person name="Brand A."/>
            <person name="Schubert C.J."/>
            <person name="Kuypers M.M."/>
            <person name="Milucka J."/>
        </authorList>
    </citation>
    <scope>NUCLEOTIDE SEQUENCE [LARGE SCALE GENOMIC DNA]</scope>
    <source>
        <strain evidence="4">Zug</strain>
    </source>
</reference>
<evidence type="ECO:0000256" key="1">
    <source>
        <dbReference type="SAM" id="MobiDB-lite"/>
    </source>
</evidence>
<dbReference type="CDD" id="cd18689">
    <property type="entry name" value="PIN_VapC-like"/>
    <property type="match status" value="1"/>
</dbReference>
<keyword evidence="4" id="KW-1185">Reference proteome</keyword>
<dbReference type="AlphaFoldDB" id="A0A2T4TZK8"/>
<name>A0A2T4TZK8_9BACT</name>
<dbReference type="EMBL" id="NVQC01000015">
    <property type="protein sequence ID" value="PTL36545.1"/>
    <property type="molecule type" value="Genomic_DNA"/>
</dbReference>
<protein>
    <submittedName>
        <fullName evidence="3">VapC toxin family PIN domain ribonuclease</fullName>
    </submittedName>
</protein>
<accession>A0A2T4TZK8</accession>
<sequence length="164" mass="18101">MYPDDGRDDRHQGQAPESVDGGKGKGAGAVRAALRVLDSYSLIAYLEGEAGAERMIELFRVARDSGRDLLLSVINWGEVYYITLREAGRERAEEVAHLISTLPIEVIPADLDLTRQAAEFKSSKKMSYADCFAAALAKLKKAELVTGDKEFRQVEGELKILWLA</sequence>
<feature type="compositionally biased region" description="Basic and acidic residues" evidence="1">
    <location>
        <begin position="1"/>
        <end position="12"/>
    </location>
</feature>
<evidence type="ECO:0000259" key="2">
    <source>
        <dbReference type="Pfam" id="PF01850"/>
    </source>
</evidence>
<dbReference type="Pfam" id="PF01850">
    <property type="entry name" value="PIN"/>
    <property type="match status" value="1"/>
</dbReference>
<dbReference type="InterPro" id="IPR002716">
    <property type="entry name" value="PIN_dom"/>
</dbReference>